<organism evidence="2 3">
    <name type="scientific">Anisodus tanguticus</name>
    <dbReference type="NCBI Taxonomy" id="243964"/>
    <lineage>
        <taxon>Eukaryota</taxon>
        <taxon>Viridiplantae</taxon>
        <taxon>Streptophyta</taxon>
        <taxon>Embryophyta</taxon>
        <taxon>Tracheophyta</taxon>
        <taxon>Spermatophyta</taxon>
        <taxon>Magnoliopsida</taxon>
        <taxon>eudicotyledons</taxon>
        <taxon>Gunneridae</taxon>
        <taxon>Pentapetalae</taxon>
        <taxon>asterids</taxon>
        <taxon>lamiids</taxon>
        <taxon>Solanales</taxon>
        <taxon>Solanaceae</taxon>
        <taxon>Solanoideae</taxon>
        <taxon>Hyoscyameae</taxon>
        <taxon>Anisodus</taxon>
    </lineage>
</organism>
<comment type="caution">
    <text evidence="2">The sequence shown here is derived from an EMBL/GenBank/DDBJ whole genome shotgun (WGS) entry which is preliminary data.</text>
</comment>
<name>A0AAE1V3P1_9SOLA</name>
<reference evidence="2" key="1">
    <citation type="submission" date="2023-12" db="EMBL/GenBank/DDBJ databases">
        <title>Genome assembly of Anisodus tanguticus.</title>
        <authorList>
            <person name="Wang Y.-J."/>
        </authorList>
    </citation>
    <scope>NUCLEOTIDE SEQUENCE</scope>
    <source>
        <strain evidence="2">KB-2021</strain>
        <tissue evidence="2">Leaf</tissue>
    </source>
</reference>
<sequence length="86" mass="9870">MEVLCFDVVRNKNGRDLGSTDRFLLHVKWHLHRGGRATSQPPAEFAPLSRQRDENHAPESSAARKSHRRNKRVGPKTSEPLHPPYH</sequence>
<dbReference type="AlphaFoldDB" id="A0AAE1V3P1"/>
<evidence type="ECO:0000313" key="2">
    <source>
        <dbReference type="EMBL" id="KAK4355163.1"/>
    </source>
</evidence>
<dbReference type="EMBL" id="JAVYJV010000013">
    <property type="protein sequence ID" value="KAK4355163.1"/>
    <property type="molecule type" value="Genomic_DNA"/>
</dbReference>
<dbReference type="Proteomes" id="UP001291623">
    <property type="component" value="Unassembled WGS sequence"/>
</dbReference>
<gene>
    <name evidence="2" type="ORF">RND71_024134</name>
</gene>
<feature type="region of interest" description="Disordered" evidence="1">
    <location>
        <begin position="32"/>
        <end position="86"/>
    </location>
</feature>
<protein>
    <submittedName>
        <fullName evidence="2">Uncharacterized protein</fullName>
    </submittedName>
</protein>
<proteinExistence type="predicted"/>
<feature type="compositionally biased region" description="Basic residues" evidence="1">
    <location>
        <begin position="64"/>
        <end position="74"/>
    </location>
</feature>
<evidence type="ECO:0000313" key="3">
    <source>
        <dbReference type="Proteomes" id="UP001291623"/>
    </source>
</evidence>
<evidence type="ECO:0000256" key="1">
    <source>
        <dbReference type="SAM" id="MobiDB-lite"/>
    </source>
</evidence>
<accession>A0AAE1V3P1</accession>
<keyword evidence="3" id="KW-1185">Reference proteome</keyword>